<organism evidence="1 2">
    <name type="scientific">Aquipluma nitroreducens</name>
    <dbReference type="NCBI Taxonomy" id="2010828"/>
    <lineage>
        <taxon>Bacteria</taxon>
        <taxon>Pseudomonadati</taxon>
        <taxon>Bacteroidota</taxon>
        <taxon>Bacteroidia</taxon>
        <taxon>Marinilabiliales</taxon>
        <taxon>Prolixibacteraceae</taxon>
        <taxon>Aquipluma</taxon>
    </lineage>
</organism>
<dbReference type="RefSeq" id="WP_318347002.1">
    <property type="nucleotide sequence ID" value="NZ_AP018694.1"/>
</dbReference>
<accession>A0A5K7SB35</accession>
<keyword evidence="2" id="KW-1185">Reference proteome</keyword>
<evidence type="ECO:0000313" key="2">
    <source>
        <dbReference type="Proteomes" id="UP001193389"/>
    </source>
</evidence>
<evidence type="ECO:0008006" key="3">
    <source>
        <dbReference type="Google" id="ProtNLM"/>
    </source>
</evidence>
<sequence>MNYRKLLIIFGIFLFISGCSDFAMICSLNPFYLEKNVALAPEIEGNWSAHPIQSKPDSNNKNSGKWEKADTTLIWRINRFISEEKMKTKSGKDSTTFKPQNFYVAKLSGNNPDSAQYEFRMVLFRINGILYGDFSPREIPDIKSSLMAKENYFAVHTLARIQFQNKQLFVSWLGADYMKDMIEKKRVRIKYRYVPDAGRLLLTASSEDLTDMIERYADQKRFIDWENQPAMLKLNRIN</sequence>
<protein>
    <recommendedName>
        <fullName evidence="3">Lipoprotein</fullName>
    </recommendedName>
</protein>
<dbReference type="KEGG" id="anf:AQPE_2853"/>
<dbReference type="EMBL" id="AP018694">
    <property type="protein sequence ID" value="BBE18689.1"/>
    <property type="molecule type" value="Genomic_DNA"/>
</dbReference>
<name>A0A5K7SB35_9BACT</name>
<evidence type="ECO:0000313" key="1">
    <source>
        <dbReference type="EMBL" id="BBE18689.1"/>
    </source>
</evidence>
<dbReference type="Proteomes" id="UP001193389">
    <property type="component" value="Chromosome"/>
</dbReference>
<dbReference type="AlphaFoldDB" id="A0A5K7SB35"/>
<proteinExistence type="predicted"/>
<gene>
    <name evidence="1" type="ORF">AQPE_2853</name>
</gene>
<reference evidence="1" key="1">
    <citation type="journal article" date="2020" name="Int. J. Syst. Evol. Microbiol.">
        <title>Aquipluma nitroreducens gen. nov. sp. nov., a novel facultatively anaerobic bacterium isolated from a freshwater lake.</title>
        <authorList>
            <person name="Watanabe M."/>
            <person name="Kojima H."/>
            <person name="Fukui M."/>
        </authorList>
    </citation>
    <scope>NUCLEOTIDE SEQUENCE</scope>
    <source>
        <strain evidence="1">MeG22</strain>
    </source>
</reference>
<dbReference type="PROSITE" id="PS51257">
    <property type="entry name" value="PROKAR_LIPOPROTEIN"/>
    <property type="match status" value="1"/>
</dbReference>